<gene>
    <name evidence="2" type="ORF">DI544_11355</name>
</gene>
<sequence>MLARQMRLVHVDLNGARGSGAAGVRNGREYARRDRRDGVARRGSASGRELAGDRTTRANRRSPSLPAPLPPAW</sequence>
<evidence type="ECO:0000313" key="3">
    <source>
        <dbReference type="Proteomes" id="UP000249229"/>
    </source>
</evidence>
<dbReference type="Proteomes" id="UP000249229">
    <property type="component" value="Unassembled WGS sequence"/>
</dbReference>
<comment type="caution">
    <text evidence="2">The sequence shown here is derived from an EMBL/GenBank/DDBJ whole genome shotgun (WGS) entry which is preliminary data.</text>
</comment>
<name>A0A2W5R8P5_9SPHN</name>
<feature type="compositionally biased region" description="Basic and acidic residues" evidence="1">
    <location>
        <begin position="26"/>
        <end position="40"/>
    </location>
</feature>
<reference evidence="2 3" key="1">
    <citation type="submission" date="2017-08" db="EMBL/GenBank/DDBJ databases">
        <title>Infants hospitalized years apart are colonized by the same room-sourced microbial strains.</title>
        <authorList>
            <person name="Brooks B."/>
            <person name="Olm M.R."/>
            <person name="Firek B.A."/>
            <person name="Baker R."/>
            <person name="Thomas B.C."/>
            <person name="Morowitz M.J."/>
            <person name="Banfield J.F."/>
        </authorList>
    </citation>
    <scope>NUCLEOTIDE SEQUENCE [LARGE SCALE GENOMIC DNA]</scope>
    <source>
        <strain evidence="2">S2_005_001_R1_22</strain>
    </source>
</reference>
<evidence type="ECO:0000256" key="1">
    <source>
        <dbReference type="SAM" id="MobiDB-lite"/>
    </source>
</evidence>
<evidence type="ECO:0000313" key="2">
    <source>
        <dbReference type="EMBL" id="PZQ59710.1"/>
    </source>
</evidence>
<feature type="region of interest" description="Disordered" evidence="1">
    <location>
        <begin position="14"/>
        <end position="73"/>
    </location>
</feature>
<accession>A0A2W5R8P5</accession>
<proteinExistence type="predicted"/>
<dbReference type="AlphaFoldDB" id="A0A2W5R8P5"/>
<organism evidence="2 3">
    <name type="scientific">Sphingomonas taxi</name>
    <dbReference type="NCBI Taxonomy" id="1549858"/>
    <lineage>
        <taxon>Bacteria</taxon>
        <taxon>Pseudomonadati</taxon>
        <taxon>Pseudomonadota</taxon>
        <taxon>Alphaproteobacteria</taxon>
        <taxon>Sphingomonadales</taxon>
        <taxon>Sphingomonadaceae</taxon>
        <taxon>Sphingomonas</taxon>
    </lineage>
</organism>
<protein>
    <submittedName>
        <fullName evidence="2">Uncharacterized protein</fullName>
    </submittedName>
</protein>
<dbReference type="EMBL" id="QFQI01000008">
    <property type="protein sequence ID" value="PZQ59710.1"/>
    <property type="molecule type" value="Genomic_DNA"/>
</dbReference>